<accession>A0A382IVC4</accession>
<dbReference type="AlphaFoldDB" id="A0A382IVC4"/>
<sequence length="111" mass="11548">QPLPHPGGDSCGRAACRLDIGSGRHQVGPAWRPGSNQGSSGADQCHPHSGLTGRTGRIGTGRVRHGRRENVGSTGRSGRPADRRFRPALRGSFLAVAGLSHRRVGAGKAEV</sequence>
<name>A0A382IVC4_9ZZZZ</name>
<dbReference type="EMBL" id="UINC01069629">
    <property type="protein sequence ID" value="SVC03152.1"/>
    <property type="molecule type" value="Genomic_DNA"/>
</dbReference>
<evidence type="ECO:0000313" key="2">
    <source>
        <dbReference type="EMBL" id="SVC03152.1"/>
    </source>
</evidence>
<reference evidence="2" key="1">
    <citation type="submission" date="2018-05" db="EMBL/GenBank/DDBJ databases">
        <authorList>
            <person name="Lanie J.A."/>
            <person name="Ng W.-L."/>
            <person name="Kazmierczak K.M."/>
            <person name="Andrzejewski T.M."/>
            <person name="Davidsen T.M."/>
            <person name="Wayne K.J."/>
            <person name="Tettelin H."/>
            <person name="Glass J.I."/>
            <person name="Rusch D."/>
            <person name="Podicherti R."/>
            <person name="Tsui H.-C.T."/>
            <person name="Winkler M.E."/>
        </authorList>
    </citation>
    <scope>NUCLEOTIDE SEQUENCE</scope>
</reference>
<feature type="region of interest" description="Disordered" evidence="1">
    <location>
        <begin position="23"/>
        <end position="85"/>
    </location>
</feature>
<organism evidence="2">
    <name type="scientific">marine metagenome</name>
    <dbReference type="NCBI Taxonomy" id="408172"/>
    <lineage>
        <taxon>unclassified sequences</taxon>
        <taxon>metagenomes</taxon>
        <taxon>ecological metagenomes</taxon>
    </lineage>
</organism>
<evidence type="ECO:0000256" key="1">
    <source>
        <dbReference type="SAM" id="MobiDB-lite"/>
    </source>
</evidence>
<feature type="non-terminal residue" evidence="2">
    <location>
        <position position="111"/>
    </location>
</feature>
<protein>
    <submittedName>
        <fullName evidence="2">Uncharacterized protein</fullName>
    </submittedName>
</protein>
<feature type="compositionally biased region" description="Low complexity" evidence="1">
    <location>
        <begin position="50"/>
        <end position="61"/>
    </location>
</feature>
<gene>
    <name evidence="2" type="ORF">METZ01_LOCUS256006</name>
</gene>
<feature type="non-terminal residue" evidence="2">
    <location>
        <position position="1"/>
    </location>
</feature>
<proteinExistence type="predicted"/>